<evidence type="ECO:0000256" key="4">
    <source>
        <dbReference type="SAM" id="MobiDB-lite"/>
    </source>
</evidence>
<evidence type="ECO:0000313" key="8">
    <source>
        <dbReference type="Proteomes" id="UP000583454"/>
    </source>
</evidence>
<feature type="domain" description="HTH luxR-type" evidence="5">
    <location>
        <begin position="177"/>
        <end position="242"/>
    </location>
</feature>
<dbReference type="InterPro" id="IPR058245">
    <property type="entry name" value="NreC/VraR/RcsB-like_REC"/>
</dbReference>
<protein>
    <submittedName>
        <fullName evidence="7">DNA-binding NarL/FixJ family response regulator</fullName>
    </submittedName>
</protein>
<feature type="domain" description="Response regulatory" evidence="6">
    <location>
        <begin position="38"/>
        <end position="155"/>
    </location>
</feature>
<evidence type="ECO:0000256" key="3">
    <source>
        <dbReference type="PROSITE-ProRule" id="PRU00169"/>
    </source>
</evidence>
<feature type="compositionally biased region" description="Polar residues" evidence="4">
    <location>
        <begin position="1"/>
        <end position="12"/>
    </location>
</feature>
<comment type="caution">
    <text evidence="7">The sequence shown here is derived from an EMBL/GenBank/DDBJ whole genome shotgun (WGS) entry which is preliminary data.</text>
</comment>
<dbReference type="SMART" id="SM00421">
    <property type="entry name" value="HTH_LUXR"/>
    <property type="match status" value="1"/>
</dbReference>
<dbReference type="PANTHER" id="PTHR43214">
    <property type="entry name" value="TWO-COMPONENT RESPONSE REGULATOR"/>
    <property type="match status" value="1"/>
</dbReference>
<evidence type="ECO:0000259" key="6">
    <source>
        <dbReference type="PROSITE" id="PS50110"/>
    </source>
</evidence>
<dbReference type="SUPFAM" id="SSF46894">
    <property type="entry name" value="C-terminal effector domain of the bipartite response regulators"/>
    <property type="match status" value="1"/>
</dbReference>
<proteinExistence type="predicted"/>
<dbReference type="SUPFAM" id="SSF52172">
    <property type="entry name" value="CheY-like"/>
    <property type="match status" value="1"/>
</dbReference>
<accession>A0A840ZSV1</accession>
<dbReference type="AlphaFoldDB" id="A0A840ZSV1"/>
<keyword evidence="2 7" id="KW-0238">DNA-binding</keyword>
<dbReference type="InterPro" id="IPR001789">
    <property type="entry name" value="Sig_transdc_resp-reg_receiver"/>
</dbReference>
<organism evidence="7 8">
    <name type="scientific">Methylorubrum rhodinum</name>
    <dbReference type="NCBI Taxonomy" id="29428"/>
    <lineage>
        <taxon>Bacteria</taxon>
        <taxon>Pseudomonadati</taxon>
        <taxon>Pseudomonadota</taxon>
        <taxon>Alphaproteobacteria</taxon>
        <taxon>Hyphomicrobiales</taxon>
        <taxon>Methylobacteriaceae</taxon>
        <taxon>Methylorubrum</taxon>
    </lineage>
</organism>
<dbReference type="GO" id="GO:0000160">
    <property type="term" value="P:phosphorelay signal transduction system"/>
    <property type="evidence" value="ECO:0007669"/>
    <property type="project" value="InterPro"/>
</dbReference>
<reference evidence="7 8" key="1">
    <citation type="submission" date="2020-08" db="EMBL/GenBank/DDBJ databases">
        <title>Genomic Encyclopedia of Type Strains, Phase IV (KMG-IV): sequencing the most valuable type-strain genomes for metagenomic binning, comparative biology and taxonomic classification.</title>
        <authorList>
            <person name="Goeker M."/>
        </authorList>
    </citation>
    <scope>NUCLEOTIDE SEQUENCE [LARGE SCALE GENOMIC DNA]</scope>
    <source>
        <strain evidence="7 8">DSM 2163</strain>
    </source>
</reference>
<feature type="region of interest" description="Disordered" evidence="4">
    <location>
        <begin position="1"/>
        <end position="28"/>
    </location>
</feature>
<dbReference type="PROSITE" id="PS50110">
    <property type="entry name" value="RESPONSE_REGULATORY"/>
    <property type="match status" value="1"/>
</dbReference>
<evidence type="ECO:0000256" key="2">
    <source>
        <dbReference type="ARBA" id="ARBA00023125"/>
    </source>
</evidence>
<dbReference type="Pfam" id="PF00196">
    <property type="entry name" value="GerE"/>
    <property type="match status" value="1"/>
</dbReference>
<dbReference type="CDD" id="cd17535">
    <property type="entry name" value="REC_NarL-like"/>
    <property type="match status" value="1"/>
</dbReference>
<dbReference type="InterPro" id="IPR011006">
    <property type="entry name" value="CheY-like_superfamily"/>
</dbReference>
<dbReference type="GO" id="GO:0003677">
    <property type="term" value="F:DNA binding"/>
    <property type="evidence" value="ECO:0007669"/>
    <property type="project" value="UniProtKB-KW"/>
</dbReference>
<evidence type="ECO:0000256" key="1">
    <source>
        <dbReference type="ARBA" id="ARBA00022553"/>
    </source>
</evidence>
<dbReference type="Proteomes" id="UP000583454">
    <property type="component" value="Unassembled WGS sequence"/>
</dbReference>
<dbReference type="PANTHER" id="PTHR43214:SF43">
    <property type="entry name" value="TWO-COMPONENT RESPONSE REGULATOR"/>
    <property type="match status" value="1"/>
</dbReference>
<dbReference type="GO" id="GO:0006355">
    <property type="term" value="P:regulation of DNA-templated transcription"/>
    <property type="evidence" value="ECO:0007669"/>
    <property type="project" value="InterPro"/>
</dbReference>
<feature type="modified residue" description="4-aspartylphosphate" evidence="3">
    <location>
        <position position="88"/>
    </location>
</feature>
<evidence type="ECO:0000259" key="5">
    <source>
        <dbReference type="PROSITE" id="PS50043"/>
    </source>
</evidence>
<evidence type="ECO:0000313" key="7">
    <source>
        <dbReference type="EMBL" id="MBB5759743.1"/>
    </source>
</evidence>
<gene>
    <name evidence="7" type="ORF">HNR00_004477</name>
</gene>
<dbReference type="InterPro" id="IPR016032">
    <property type="entry name" value="Sig_transdc_resp-reg_C-effctor"/>
</dbReference>
<dbReference type="Pfam" id="PF00072">
    <property type="entry name" value="Response_reg"/>
    <property type="match status" value="1"/>
</dbReference>
<dbReference type="CDD" id="cd06170">
    <property type="entry name" value="LuxR_C_like"/>
    <property type="match status" value="1"/>
</dbReference>
<dbReference type="InterPro" id="IPR039420">
    <property type="entry name" value="WalR-like"/>
</dbReference>
<dbReference type="PROSITE" id="PS50043">
    <property type="entry name" value="HTH_LUXR_2"/>
    <property type="match status" value="1"/>
</dbReference>
<dbReference type="InterPro" id="IPR000792">
    <property type="entry name" value="Tscrpt_reg_LuxR_C"/>
</dbReference>
<keyword evidence="8" id="KW-1185">Reference proteome</keyword>
<dbReference type="EMBL" id="JACHOP010000027">
    <property type="protein sequence ID" value="MBB5759743.1"/>
    <property type="molecule type" value="Genomic_DNA"/>
</dbReference>
<dbReference type="SMART" id="SM00448">
    <property type="entry name" value="REC"/>
    <property type="match status" value="1"/>
</dbReference>
<sequence>MNAQAMTATSTKGEVPRGLPGKGPMGKDAMKDAASVSPVLVIDDHPIVLQGCRRVLEDAGIETVVEATGVVAGYRTFHRLRPQVVICDLTFQGSGLAGLALIRRMRAIEPETRVLVFSMHNDPVIVSRALEAGALGYVLKDHASNELFQAFERVRVGEVFLDRRLATEVAMLRADPRRTPETQLTPREQQILARLAQGKSYGAIAADLSVSYKTVTNACSQMRQKLRVRTLAELIHVAVTQAQRQG</sequence>
<dbReference type="Gene3D" id="3.40.50.2300">
    <property type="match status" value="1"/>
</dbReference>
<keyword evidence="1 3" id="KW-0597">Phosphoprotein</keyword>
<name>A0A840ZSV1_9HYPH</name>
<dbReference type="PRINTS" id="PR00038">
    <property type="entry name" value="HTHLUXR"/>
</dbReference>